<protein>
    <submittedName>
        <fullName evidence="2">Uncharacterized protein</fullName>
    </submittedName>
</protein>
<keyword evidence="3" id="KW-1185">Reference proteome</keyword>
<proteinExistence type="predicted"/>
<evidence type="ECO:0000313" key="2">
    <source>
        <dbReference type="EMBL" id="SLN18607.1"/>
    </source>
</evidence>
<feature type="transmembrane region" description="Helical" evidence="1">
    <location>
        <begin position="34"/>
        <end position="52"/>
    </location>
</feature>
<accession>A0A1Y5RJ76</accession>
<evidence type="ECO:0000313" key="3">
    <source>
        <dbReference type="Proteomes" id="UP000193077"/>
    </source>
</evidence>
<name>A0A1Y5RJ76_9RHOB</name>
<keyword evidence="1" id="KW-0812">Transmembrane</keyword>
<evidence type="ECO:0000256" key="1">
    <source>
        <dbReference type="SAM" id="Phobius"/>
    </source>
</evidence>
<keyword evidence="1" id="KW-1133">Transmembrane helix</keyword>
<gene>
    <name evidence="2" type="ORF">TRL7639_00383</name>
</gene>
<dbReference type="Proteomes" id="UP000193077">
    <property type="component" value="Unassembled WGS sequence"/>
</dbReference>
<organism evidence="2 3">
    <name type="scientific">Falsiruegeria litorea R37</name>
    <dbReference type="NCBI Taxonomy" id="1200284"/>
    <lineage>
        <taxon>Bacteria</taxon>
        <taxon>Pseudomonadati</taxon>
        <taxon>Pseudomonadota</taxon>
        <taxon>Alphaproteobacteria</taxon>
        <taxon>Rhodobacterales</taxon>
        <taxon>Roseobacteraceae</taxon>
        <taxon>Falsiruegeria</taxon>
    </lineage>
</organism>
<sequence>MKTSMALNTNTTSMGDTHPPDGCAPEFYLSACRWHFYAGLFVIPFLIILAITDRVMMFITQYDGRDGEKIAADR</sequence>
<dbReference type="AlphaFoldDB" id="A0A1Y5RJ76"/>
<reference evidence="2 3" key="1">
    <citation type="submission" date="2017-03" db="EMBL/GenBank/DDBJ databases">
        <authorList>
            <person name="Afonso C.L."/>
            <person name="Miller P.J."/>
            <person name="Scott M.A."/>
            <person name="Spackman E."/>
            <person name="Goraichik I."/>
            <person name="Dimitrov K.M."/>
            <person name="Suarez D.L."/>
            <person name="Swayne D.E."/>
        </authorList>
    </citation>
    <scope>NUCLEOTIDE SEQUENCE [LARGE SCALE GENOMIC DNA]</scope>
    <source>
        <strain evidence="2 3">CECT 7639</strain>
    </source>
</reference>
<dbReference type="EMBL" id="FWFO01000001">
    <property type="protein sequence ID" value="SLN18607.1"/>
    <property type="molecule type" value="Genomic_DNA"/>
</dbReference>
<keyword evidence="1" id="KW-0472">Membrane</keyword>